<keyword evidence="6 7" id="KW-0472">Membrane</keyword>
<feature type="domain" description="Phosphatidic acid phosphatase type 2/haloperoxidase" evidence="8">
    <location>
        <begin position="104"/>
        <end position="208"/>
    </location>
</feature>
<keyword evidence="5 7" id="KW-1133">Transmembrane helix</keyword>
<dbReference type="GO" id="GO:0005886">
    <property type="term" value="C:plasma membrane"/>
    <property type="evidence" value="ECO:0007669"/>
    <property type="project" value="UniProtKB-SubCell"/>
</dbReference>
<evidence type="ECO:0000256" key="1">
    <source>
        <dbReference type="ARBA" id="ARBA00004651"/>
    </source>
</evidence>
<name>A0A5B7ZVP1_9BACT</name>
<feature type="transmembrane region" description="Helical" evidence="7">
    <location>
        <begin position="166"/>
        <end position="187"/>
    </location>
</feature>
<evidence type="ECO:0000256" key="4">
    <source>
        <dbReference type="ARBA" id="ARBA00022801"/>
    </source>
</evidence>
<dbReference type="Gene3D" id="1.20.144.10">
    <property type="entry name" value="Phosphatidic acid phosphatase type 2/haloperoxidase"/>
    <property type="match status" value="2"/>
</dbReference>
<dbReference type="PANTHER" id="PTHR14969">
    <property type="entry name" value="SPHINGOSINE-1-PHOSPHATE PHOSPHOHYDROLASE"/>
    <property type="match status" value="1"/>
</dbReference>
<evidence type="ECO:0000256" key="2">
    <source>
        <dbReference type="ARBA" id="ARBA00022475"/>
    </source>
</evidence>
<dbReference type="Proteomes" id="UP000305398">
    <property type="component" value="Chromosome"/>
</dbReference>
<evidence type="ECO:0000256" key="7">
    <source>
        <dbReference type="SAM" id="Phobius"/>
    </source>
</evidence>
<dbReference type="PANTHER" id="PTHR14969:SF62">
    <property type="entry name" value="DECAPRENYLPHOSPHORYL-5-PHOSPHORIBOSE PHOSPHATASE RV3807C-RELATED"/>
    <property type="match status" value="1"/>
</dbReference>
<gene>
    <name evidence="9" type="ORF">FHG12_03200</name>
</gene>
<keyword evidence="4" id="KW-0378">Hydrolase</keyword>
<evidence type="ECO:0000256" key="5">
    <source>
        <dbReference type="ARBA" id="ARBA00022989"/>
    </source>
</evidence>
<feature type="transmembrane region" description="Helical" evidence="7">
    <location>
        <begin position="193"/>
        <end position="215"/>
    </location>
</feature>
<evidence type="ECO:0000313" key="9">
    <source>
        <dbReference type="EMBL" id="QDA59171.1"/>
    </source>
</evidence>
<dbReference type="SMART" id="SM00014">
    <property type="entry name" value="acidPPc"/>
    <property type="match status" value="1"/>
</dbReference>
<protein>
    <submittedName>
        <fullName evidence="9">Phosphatase PAP2 family protein</fullName>
    </submittedName>
</protein>
<organism evidence="9 10">
    <name type="scientific">Hymenobacter jejuensis</name>
    <dbReference type="NCBI Taxonomy" id="2502781"/>
    <lineage>
        <taxon>Bacteria</taxon>
        <taxon>Pseudomonadati</taxon>
        <taxon>Bacteroidota</taxon>
        <taxon>Cytophagia</taxon>
        <taxon>Cytophagales</taxon>
        <taxon>Hymenobacteraceae</taxon>
        <taxon>Hymenobacter</taxon>
    </lineage>
</organism>
<dbReference type="OrthoDB" id="9773582at2"/>
<keyword evidence="10" id="KW-1185">Reference proteome</keyword>
<comment type="subcellular location">
    <subcellularLocation>
        <location evidence="1">Cell membrane</location>
        <topology evidence="1">Multi-pass membrane protein</topology>
    </subcellularLocation>
</comment>
<dbReference type="InterPro" id="IPR036938">
    <property type="entry name" value="PAP2/HPO_sf"/>
</dbReference>
<dbReference type="AlphaFoldDB" id="A0A5B7ZVP1"/>
<keyword evidence="3 7" id="KW-0812">Transmembrane</keyword>
<proteinExistence type="predicted"/>
<dbReference type="RefSeq" id="WP_139514246.1">
    <property type="nucleotide sequence ID" value="NZ_CP040896.1"/>
</dbReference>
<keyword evidence="2" id="KW-1003">Cell membrane</keyword>
<dbReference type="Pfam" id="PF01569">
    <property type="entry name" value="PAP2"/>
    <property type="match status" value="1"/>
</dbReference>
<dbReference type="GO" id="GO:0016787">
    <property type="term" value="F:hydrolase activity"/>
    <property type="evidence" value="ECO:0007669"/>
    <property type="project" value="UniProtKB-KW"/>
</dbReference>
<evidence type="ECO:0000256" key="6">
    <source>
        <dbReference type="ARBA" id="ARBA00023136"/>
    </source>
</evidence>
<dbReference type="CDD" id="cd03392">
    <property type="entry name" value="PAP2_like_2"/>
    <property type="match status" value="1"/>
</dbReference>
<feature type="transmembrane region" description="Helical" evidence="7">
    <location>
        <begin position="7"/>
        <end position="35"/>
    </location>
</feature>
<reference evidence="9 10" key="1">
    <citation type="submission" date="2019-06" db="EMBL/GenBank/DDBJ databases">
        <authorList>
            <person name="Srinivasan S."/>
        </authorList>
    </citation>
    <scope>NUCLEOTIDE SEQUENCE [LARGE SCALE GENOMIC DNA]</scope>
    <source>
        <strain evidence="9 10">17J68-5</strain>
    </source>
</reference>
<evidence type="ECO:0000256" key="3">
    <source>
        <dbReference type="ARBA" id="ARBA00022692"/>
    </source>
</evidence>
<accession>A0A5B7ZVP1</accession>
<feature type="transmembrane region" description="Helical" evidence="7">
    <location>
        <begin position="142"/>
        <end position="159"/>
    </location>
</feature>
<sequence length="227" mass="25744">MKQARRLLALLEILTAEVLLVGLVFVSSLLAFFYLARVVFVEHSTALDQFGFAQMDALRQHEPGLTAWVGVITFFASLPFLVMVGLVVPALMWWRGLRREATEVFLAVAGASALNQLLKSSFHRVRPSSALLQQMGLSFPSGHSMIGMAFYGCLAWILWRHRQHPLWAVLLMAWSVLIGLTRVYLHVHYATDVLAGFAAGLFWLILLRMGFHFWWRKEEETLKSVKS</sequence>
<dbReference type="EMBL" id="CP040896">
    <property type="protein sequence ID" value="QDA59171.1"/>
    <property type="molecule type" value="Genomic_DNA"/>
</dbReference>
<dbReference type="InterPro" id="IPR000326">
    <property type="entry name" value="PAP2/HPO"/>
</dbReference>
<dbReference type="KEGG" id="hyj:FHG12_03200"/>
<evidence type="ECO:0000313" key="10">
    <source>
        <dbReference type="Proteomes" id="UP000305398"/>
    </source>
</evidence>
<evidence type="ECO:0000259" key="8">
    <source>
        <dbReference type="SMART" id="SM00014"/>
    </source>
</evidence>
<dbReference type="SUPFAM" id="SSF48317">
    <property type="entry name" value="Acid phosphatase/Vanadium-dependent haloperoxidase"/>
    <property type="match status" value="1"/>
</dbReference>
<feature type="transmembrane region" description="Helical" evidence="7">
    <location>
        <begin position="65"/>
        <end position="92"/>
    </location>
</feature>